<dbReference type="SUPFAM" id="SSF51182">
    <property type="entry name" value="RmlC-like cupins"/>
    <property type="match status" value="1"/>
</dbReference>
<keyword evidence="2" id="KW-0812">Transmembrane</keyword>
<dbReference type="Gene3D" id="2.60.120.10">
    <property type="entry name" value="Jelly Rolls"/>
    <property type="match status" value="1"/>
</dbReference>
<feature type="compositionally biased region" description="Polar residues" evidence="1">
    <location>
        <begin position="1"/>
        <end position="13"/>
    </location>
</feature>
<evidence type="ECO:0000256" key="2">
    <source>
        <dbReference type="SAM" id="Phobius"/>
    </source>
</evidence>
<feature type="compositionally biased region" description="Low complexity" evidence="1">
    <location>
        <begin position="25"/>
        <end position="35"/>
    </location>
</feature>
<keyword evidence="2" id="KW-1133">Transmembrane helix</keyword>
<dbReference type="Proteomes" id="UP001154282">
    <property type="component" value="Unassembled WGS sequence"/>
</dbReference>
<dbReference type="PANTHER" id="PTHR37742">
    <property type="entry name" value="OS01G0810200 PROTEIN"/>
    <property type="match status" value="1"/>
</dbReference>
<keyword evidence="2" id="KW-0472">Membrane</keyword>
<keyword evidence="4" id="KW-1185">Reference proteome</keyword>
<gene>
    <name evidence="3" type="ORF">LITE_LOCUS280</name>
</gene>
<evidence type="ECO:0000256" key="1">
    <source>
        <dbReference type="SAM" id="MobiDB-lite"/>
    </source>
</evidence>
<protein>
    <submittedName>
        <fullName evidence="3">Uncharacterized protein</fullName>
    </submittedName>
</protein>
<name>A0AAV0GPH1_9ROSI</name>
<feature type="transmembrane region" description="Helical" evidence="2">
    <location>
        <begin position="54"/>
        <end position="73"/>
    </location>
</feature>
<accession>A0AAV0GPH1</accession>
<sequence length="248" mass="26704">MANPRRSSYSINVGASDDNRGGGASQPSPFSSSSSSSSAAAIFLYLKHLLKKPHAFPILLSVFLLLTWLSLVLQQRSSSHSSDASASSSRLGGAAVHWRKQDDEKANLIRFKSMSSPIAKDNRGWLLDPVALALEHGVKGGAVSCATVHLGEIRPGTRRGNHRHNACNETFVIWGAKTLFRLENHQIVDKGYAQVVIEADEVAVAASPSGTAHALVNMDSMRSTFFVGCQDCTMNPGNSSDYGVWHDL</sequence>
<dbReference type="GO" id="GO:0005768">
    <property type="term" value="C:endosome"/>
    <property type="evidence" value="ECO:0007669"/>
    <property type="project" value="TreeGrafter"/>
</dbReference>
<evidence type="ECO:0000313" key="3">
    <source>
        <dbReference type="EMBL" id="CAI0374606.1"/>
    </source>
</evidence>
<comment type="caution">
    <text evidence="3">The sequence shown here is derived from an EMBL/GenBank/DDBJ whole genome shotgun (WGS) entry which is preliminary data.</text>
</comment>
<dbReference type="AlphaFoldDB" id="A0AAV0GPH1"/>
<dbReference type="InterPro" id="IPR014710">
    <property type="entry name" value="RmlC-like_jellyroll"/>
</dbReference>
<evidence type="ECO:0000313" key="4">
    <source>
        <dbReference type="Proteomes" id="UP001154282"/>
    </source>
</evidence>
<dbReference type="PANTHER" id="PTHR37742:SF1">
    <property type="entry name" value="OS01G0810200 PROTEIN"/>
    <property type="match status" value="1"/>
</dbReference>
<dbReference type="InterPro" id="IPR011051">
    <property type="entry name" value="RmlC_Cupin_sf"/>
</dbReference>
<organism evidence="3 4">
    <name type="scientific">Linum tenue</name>
    <dbReference type="NCBI Taxonomy" id="586396"/>
    <lineage>
        <taxon>Eukaryota</taxon>
        <taxon>Viridiplantae</taxon>
        <taxon>Streptophyta</taxon>
        <taxon>Embryophyta</taxon>
        <taxon>Tracheophyta</taxon>
        <taxon>Spermatophyta</taxon>
        <taxon>Magnoliopsida</taxon>
        <taxon>eudicotyledons</taxon>
        <taxon>Gunneridae</taxon>
        <taxon>Pentapetalae</taxon>
        <taxon>rosids</taxon>
        <taxon>fabids</taxon>
        <taxon>Malpighiales</taxon>
        <taxon>Linaceae</taxon>
        <taxon>Linum</taxon>
    </lineage>
</organism>
<dbReference type="EMBL" id="CAMGYJ010000002">
    <property type="protein sequence ID" value="CAI0374606.1"/>
    <property type="molecule type" value="Genomic_DNA"/>
</dbReference>
<feature type="region of interest" description="Disordered" evidence="1">
    <location>
        <begin position="1"/>
        <end position="35"/>
    </location>
</feature>
<reference evidence="3" key="1">
    <citation type="submission" date="2022-08" db="EMBL/GenBank/DDBJ databases">
        <authorList>
            <person name="Gutierrez-Valencia J."/>
        </authorList>
    </citation>
    <scope>NUCLEOTIDE SEQUENCE</scope>
</reference>
<dbReference type="GO" id="GO:0005802">
    <property type="term" value="C:trans-Golgi network"/>
    <property type="evidence" value="ECO:0007669"/>
    <property type="project" value="TreeGrafter"/>
</dbReference>
<proteinExistence type="predicted"/>